<proteinExistence type="predicted"/>
<dbReference type="GO" id="GO:0003700">
    <property type="term" value="F:DNA-binding transcription factor activity"/>
    <property type="evidence" value="ECO:0007669"/>
    <property type="project" value="InterPro"/>
</dbReference>
<comment type="caution">
    <text evidence="2">The sequence shown here is derived from an EMBL/GenBank/DDBJ whole genome shotgun (WGS) entry which is preliminary data.</text>
</comment>
<dbReference type="Gene3D" id="1.10.10.10">
    <property type="entry name" value="Winged helix-like DNA-binding domain superfamily/Winged helix DNA-binding domain"/>
    <property type="match status" value="1"/>
</dbReference>
<dbReference type="Pfam" id="PF12802">
    <property type="entry name" value="MarR_2"/>
    <property type="match status" value="1"/>
</dbReference>
<gene>
    <name evidence="2" type="ORF">FAZ21_15400</name>
</gene>
<evidence type="ECO:0000313" key="3">
    <source>
        <dbReference type="Proteomes" id="UP000310016"/>
    </source>
</evidence>
<feature type="domain" description="HTH marR-type" evidence="1">
    <location>
        <begin position="32"/>
        <end position="166"/>
    </location>
</feature>
<dbReference type="AlphaFoldDB" id="A0A4U0PKG8"/>
<dbReference type="EMBL" id="SUMF01000023">
    <property type="protein sequence ID" value="TJZ68593.1"/>
    <property type="molecule type" value="Genomic_DNA"/>
</dbReference>
<evidence type="ECO:0000313" key="2">
    <source>
        <dbReference type="EMBL" id="TJZ68593.1"/>
    </source>
</evidence>
<sequence>MNKTQPSPPCFLPVEEKINRVCMRLPCADRQHVVLTQLFKHIHGRLHERMNVVLREHNVNPVSFTALTMLYSAPDTVLNPSDLADSTGESRANVTRICDELVARGLLSREPNAEDRRRIDLRLAPDGSALVEALLPTLQSRVHSTYNVLNTKEKEQLERLMKKVLGALDQ</sequence>
<dbReference type="SUPFAM" id="SSF46785">
    <property type="entry name" value="Winged helix' DNA-binding domain"/>
    <property type="match status" value="1"/>
</dbReference>
<dbReference type="PROSITE" id="PS50995">
    <property type="entry name" value="HTH_MARR_2"/>
    <property type="match status" value="1"/>
</dbReference>
<dbReference type="SMART" id="SM00347">
    <property type="entry name" value="HTH_MARR"/>
    <property type="match status" value="1"/>
</dbReference>
<dbReference type="InterPro" id="IPR036390">
    <property type="entry name" value="WH_DNA-bd_sf"/>
</dbReference>
<keyword evidence="3" id="KW-1185">Reference proteome</keyword>
<name>A0A4U0PKG8_9NEIS</name>
<dbReference type="GO" id="GO:0006950">
    <property type="term" value="P:response to stress"/>
    <property type="evidence" value="ECO:0007669"/>
    <property type="project" value="TreeGrafter"/>
</dbReference>
<evidence type="ECO:0000259" key="1">
    <source>
        <dbReference type="PROSITE" id="PS50995"/>
    </source>
</evidence>
<dbReference type="PANTHER" id="PTHR33164:SF43">
    <property type="entry name" value="HTH-TYPE TRANSCRIPTIONAL REPRESSOR YETL"/>
    <property type="match status" value="1"/>
</dbReference>
<dbReference type="PANTHER" id="PTHR33164">
    <property type="entry name" value="TRANSCRIPTIONAL REGULATOR, MARR FAMILY"/>
    <property type="match status" value="1"/>
</dbReference>
<organism evidence="2 3">
    <name type="scientific">Chitiniphilus eburneus</name>
    <dbReference type="NCBI Taxonomy" id="2571148"/>
    <lineage>
        <taxon>Bacteria</taxon>
        <taxon>Pseudomonadati</taxon>
        <taxon>Pseudomonadota</taxon>
        <taxon>Betaproteobacteria</taxon>
        <taxon>Neisseriales</taxon>
        <taxon>Chitinibacteraceae</taxon>
        <taxon>Chitiniphilus</taxon>
    </lineage>
</organism>
<dbReference type="OrthoDB" id="5947517at2"/>
<dbReference type="InterPro" id="IPR000835">
    <property type="entry name" value="HTH_MarR-typ"/>
</dbReference>
<accession>A0A4U0PKG8</accession>
<protein>
    <submittedName>
        <fullName evidence="2">MarR family transcriptional regulator</fullName>
    </submittedName>
</protein>
<dbReference type="PRINTS" id="PR00598">
    <property type="entry name" value="HTHMARR"/>
</dbReference>
<dbReference type="Proteomes" id="UP000310016">
    <property type="component" value="Unassembled WGS sequence"/>
</dbReference>
<dbReference type="InterPro" id="IPR036388">
    <property type="entry name" value="WH-like_DNA-bd_sf"/>
</dbReference>
<dbReference type="InterPro" id="IPR039422">
    <property type="entry name" value="MarR/SlyA-like"/>
</dbReference>
<reference evidence="2 3" key="1">
    <citation type="submission" date="2019-04" db="EMBL/GenBank/DDBJ databases">
        <title>Chitiniphilus eburnea sp. nov., a novel chitinolytic bacterium isolated from aquaculture sludge.</title>
        <authorList>
            <person name="Sheng M."/>
        </authorList>
    </citation>
    <scope>NUCLEOTIDE SEQUENCE [LARGE SCALE GENOMIC DNA]</scope>
    <source>
        <strain evidence="2 3">HX-2-15</strain>
    </source>
</reference>